<keyword evidence="2" id="KW-1185">Reference proteome</keyword>
<proteinExistence type="predicted"/>
<comment type="caution">
    <text evidence="1">The sequence shown here is derived from an EMBL/GenBank/DDBJ whole genome shotgun (WGS) entry which is preliminary data.</text>
</comment>
<dbReference type="InterPro" id="IPR038666">
    <property type="entry name" value="SSP1_head-tail_sf"/>
</dbReference>
<dbReference type="RefSeq" id="WP_106263972.1">
    <property type="nucleotide sequence ID" value="NZ_PVTQ01000005.1"/>
</dbReference>
<name>A0A2T0WTW8_9RHOB</name>
<organism evidence="1 2">
    <name type="scientific">Donghicola tyrosinivorans</name>
    <dbReference type="NCBI Taxonomy" id="1652492"/>
    <lineage>
        <taxon>Bacteria</taxon>
        <taxon>Pseudomonadati</taxon>
        <taxon>Pseudomonadota</taxon>
        <taxon>Alphaproteobacteria</taxon>
        <taxon>Rhodobacterales</taxon>
        <taxon>Roseobacteraceae</taxon>
        <taxon>Donghicola</taxon>
    </lineage>
</organism>
<dbReference type="Proteomes" id="UP000238392">
    <property type="component" value="Unassembled WGS sequence"/>
</dbReference>
<dbReference type="EMBL" id="PVTQ01000005">
    <property type="protein sequence ID" value="PRY90152.1"/>
    <property type="molecule type" value="Genomic_DNA"/>
</dbReference>
<dbReference type="InterPro" id="IPR008767">
    <property type="entry name" value="Phage_SPP1_head-tail_adaptor"/>
</dbReference>
<dbReference type="Pfam" id="PF05521">
    <property type="entry name" value="Phage_HCP"/>
    <property type="match status" value="1"/>
</dbReference>
<dbReference type="OrthoDB" id="7570189at2"/>
<sequence>MRGVNLTRELVLEELETTPDGAGGTRSGWVALGTLWADVRAGSGREAGGAAQAVSRTRYRITVRAAPHAAAARPRPDQRLREGDRLWRILSVAETDRAGRYLTCHAEEEVAA</sequence>
<accession>A0A2T0WTW8</accession>
<evidence type="ECO:0000313" key="2">
    <source>
        <dbReference type="Proteomes" id="UP000238392"/>
    </source>
</evidence>
<dbReference type="Gene3D" id="2.40.10.270">
    <property type="entry name" value="Bacteriophage SPP1 head-tail adaptor protein"/>
    <property type="match status" value="1"/>
</dbReference>
<evidence type="ECO:0000313" key="1">
    <source>
        <dbReference type="EMBL" id="PRY90152.1"/>
    </source>
</evidence>
<dbReference type="AlphaFoldDB" id="A0A2T0WTW8"/>
<gene>
    <name evidence="1" type="ORF">CLV74_105132</name>
</gene>
<protein>
    <submittedName>
        <fullName evidence="1">Head-tail adaptor</fullName>
    </submittedName>
</protein>
<reference evidence="1 2" key="1">
    <citation type="submission" date="2018-03" db="EMBL/GenBank/DDBJ databases">
        <title>Genomic Encyclopedia of Archaeal and Bacterial Type Strains, Phase II (KMG-II): from individual species to whole genera.</title>
        <authorList>
            <person name="Goeker M."/>
        </authorList>
    </citation>
    <scope>NUCLEOTIDE SEQUENCE [LARGE SCALE GENOMIC DNA]</scope>
    <source>
        <strain evidence="1 2">DSM 100212</strain>
    </source>
</reference>